<evidence type="ECO:0000313" key="13">
    <source>
        <dbReference type="Ensembl" id="ENSGACP00000068479.1"/>
    </source>
</evidence>
<evidence type="ECO:0000256" key="8">
    <source>
        <dbReference type="ARBA" id="ARBA00053710"/>
    </source>
</evidence>
<name>A0AAQ4RXZ1_GASAC</name>
<evidence type="ECO:0000256" key="2">
    <source>
        <dbReference type="ARBA" id="ARBA00009918"/>
    </source>
</evidence>
<feature type="compositionally biased region" description="Polar residues" evidence="11">
    <location>
        <begin position="226"/>
        <end position="241"/>
    </location>
</feature>
<evidence type="ECO:0000256" key="4">
    <source>
        <dbReference type="ARBA" id="ARBA00022734"/>
    </source>
</evidence>
<organism evidence="13 14">
    <name type="scientific">Gasterosteus aculeatus aculeatus</name>
    <name type="common">three-spined stickleback</name>
    <dbReference type="NCBI Taxonomy" id="481459"/>
    <lineage>
        <taxon>Eukaryota</taxon>
        <taxon>Metazoa</taxon>
        <taxon>Chordata</taxon>
        <taxon>Craniata</taxon>
        <taxon>Vertebrata</taxon>
        <taxon>Euteleostomi</taxon>
        <taxon>Actinopterygii</taxon>
        <taxon>Neopterygii</taxon>
        <taxon>Teleostei</taxon>
        <taxon>Neoteleostei</taxon>
        <taxon>Acanthomorphata</taxon>
        <taxon>Eupercaria</taxon>
        <taxon>Perciformes</taxon>
        <taxon>Cottioidei</taxon>
        <taxon>Gasterosteales</taxon>
        <taxon>Gasterosteidae</taxon>
        <taxon>Gasterosteus</taxon>
    </lineage>
</organism>
<dbReference type="Ensembl" id="ENSGACT00000078995.1">
    <property type="protein sequence ID" value="ENSGACP00000068479.1"/>
    <property type="gene ID" value="ENSGACG00000000711.2"/>
</dbReference>
<keyword evidence="14" id="KW-1185">Reference proteome</keyword>
<dbReference type="GO" id="GO:0030968">
    <property type="term" value="P:endoplasmic reticulum unfolded protein response"/>
    <property type="evidence" value="ECO:0007669"/>
    <property type="project" value="UniProtKB-UniRule"/>
</dbReference>
<reference evidence="13 14" key="1">
    <citation type="journal article" date="2021" name="G3 (Bethesda)">
        <title>Improved contiguity of the threespine stickleback genome using long-read sequencing.</title>
        <authorList>
            <person name="Nath S."/>
            <person name="Shaw D.E."/>
            <person name="White M.A."/>
        </authorList>
    </citation>
    <scope>NUCLEOTIDE SEQUENCE [LARGE SCALE GENOMIC DNA]</scope>
    <source>
        <strain evidence="13 14">Lake Benthic</strain>
    </source>
</reference>
<dbReference type="GeneTree" id="ENSGT00530000063603"/>
<proteinExistence type="inferred from homology"/>
<evidence type="ECO:0000256" key="11">
    <source>
        <dbReference type="SAM" id="MobiDB-lite"/>
    </source>
</evidence>
<evidence type="ECO:0000256" key="1">
    <source>
        <dbReference type="ARBA" id="ARBA00004319"/>
    </source>
</evidence>
<feature type="region of interest" description="Disordered" evidence="11">
    <location>
        <begin position="328"/>
        <end position="390"/>
    </location>
</feature>
<comment type="subcellular location">
    <subcellularLocation>
        <location evidence="1 10">Endoplasmic reticulum lumen</location>
    </subcellularLocation>
</comment>
<dbReference type="InterPro" id="IPR009011">
    <property type="entry name" value="Man6P_isomerase_rcpt-bd_dom_sf"/>
</dbReference>
<comment type="function">
    <text evidence="10">Lectin involved in the quality control of the secretory pathway. As a member of the endoplasmic reticulum-associated degradation lumenal (ERAD-L) surveillance system, targets misfolded endoplasmic reticulum lumenal glycoproteins for degradation.</text>
</comment>
<dbReference type="AlphaFoldDB" id="A0AAQ4RXZ1"/>
<comment type="similarity">
    <text evidence="2 10">Belongs to the OS-9 family.</text>
</comment>
<dbReference type="Gene3D" id="2.70.130.10">
    <property type="entry name" value="Mannose-6-phosphate receptor binding domain"/>
    <property type="match status" value="1"/>
</dbReference>
<evidence type="ECO:0000256" key="5">
    <source>
        <dbReference type="ARBA" id="ARBA00022824"/>
    </source>
</evidence>
<feature type="region of interest" description="Disordered" evidence="11">
    <location>
        <begin position="226"/>
        <end position="250"/>
    </location>
</feature>
<dbReference type="PANTHER" id="PTHR15414:SF5">
    <property type="entry name" value="PROTEIN OS-9"/>
    <property type="match status" value="1"/>
</dbReference>
<dbReference type="GO" id="GO:0005788">
    <property type="term" value="C:endoplasmic reticulum lumen"/>
    <property type="evidence" value="ECO:0007669"/>
    <property type="project" value="UniProtKB-SubCell"/>
</dbReference>
<dbReference type="InterPro" id="IPR012913">
    <property type="entry name" value="OS9-like_dom"/>
</dbReference>
<evidence type="ECO:0000313" key="14">
    <source>
        <dbReference type="Proteomes" id="UP000007635"/>
    </source>
</evidence>
<evidence type="ECO:0000256" key="7">
    <source>
        <dbReference type="ARBA" id="ARBA00023180"/>
    </source>
</evidence>
<keyword evidence="3" id="KW-0732">Signal</keyword>
<dbReference type="FunFam" id="2.70.130.10:FF:000002">
    <property type="entry name" value="protein OS-9 isoform X1"/>
    <property type="match status" value="1"/>
</dbReference>
<keyword evidence="6" id="KW-1015">Disulfide bond</keyword>
<accession>A0AAQ4RXZ1</accession>
<dbReference type="Pfam" id="PF07915">
    <property type="entry name" value="PRKCSH"/>
    <property type="match status" value="1"/>
</dbReference>
<comment type="subunit">
    <text evidence="9">Component of the HRD1 complex, which comprises at least SYNV1/HRD1, DERL1/2, FAM8A1, HERPUD1/HERP, OS9, SEL1L and UBE2J1. FAM8A1 is stabilized by interaction with SYNV1, which prevents its proteasomal degradation. OS9 and UBE2J1 recruitment to the complex may be mediated by SEL1L. Through this complex, may interact with ERLEC1 and HSPA5. Interacts (via C-terminus) with CPNE6 (via second C2 domain); this interaction occurs in a calcium-dependent manner in vitro. Interacts with CREB3.</text>
</comment>
<sequence length="492" mass="56221">ILQYTAADMIAFPLQTKTEEVMIVSSKYKQMYECRLPAQAVRFHQDAASEPDSQGYSGPDIPDLLSPMQSAECLVKTKDWWTYEFCHGRHIRQYHLEETEIKGDILFLGHYESEFDWSNETAKASKQHRLKRYHSQTYVNGSKCDLNGTPRETEVRFVCEESSADYIARVDEPQSCRYVLTVHTSRTCQHPSLRPPSTARPQSIVCQPALSAQQYMDYVKAQKAQNQVKSQGDKPISSSVTEKLDEEENDEDEELLQEFEDEMADLSVPSEKMEEIKEEMQKEFDNIINEAQQELETEGLKGEFDRTQATQTLGTTLDKLLDHLEEKDVQDPEQQTAAVQRASDPARGSPSLAPKQPADDHVKIKITKYKTGSSPDGEVKVQEMGEGDPQWQHIKDVVKEQLERAGLKAEGKIEVKILTRKNAEEAGDQWLTEEDTKSFRELLINLLTGGTEEVYKEQKRQQELENNYRFVWAESQEESQSSSTSDSEDVDI</sequence>
<reference evidence="13" key="2">
    <citation type="submission" date="2025-08" db="UniProtKB">
        <authorList>
            <consortium name="Ensembl"/>
        </authorList>
    </citation>
    <scope>IDENTIFICATION</scope>
</reference>
<comment type="function">
    <text evidence="8">Lectin component of the HRD1 complex, which functions in endoplasmic reticulum (ER) quality control and ER-associated degradation (ERAD). Specifically recognizes and binds improperly folded glycoproteins as well as hyperglycosylated proteins, retain them in the ER, and transfers them to the ubiquitination machinery and promote their degradation. Possible targets include TRPV4 as well as hyperglycosylated HSP90B1.</text>
</comment>
<dbReference type="SUPFAM" id="SSF50911">
    <property type="entry name" value="Mannose 6-phosphate receptor domain"/>
    <property type="match status" value="1"/>
</dbReference>
<dbReference type="GO" id="GO:0030970">
    <property type="term" value="P:retrograde protein transport, ER to cytosol"/>
    <property type="evidence" value="ECO:0007669"/>
    <property type="project" value="TreeGrafter"/>
</dbReference>
<dbReference type="PANTHER" id="PTHR15414">
    <property type="entry name" value="OS-9-RELATED"/>
    <property type="match status" value="1"/>
</dbReference>
<evidence type="ECO:0000256" key="3">
    <source>
        <dbReference type="ARBA" id="ARBA00022729"/>
    </source>
</evidence>
<keyword evidence="5 10" id="KW-0256">Endoplasmic reticulum</keyword>
<dbReference type="Proteomes" id="UP000007635">
    <property type="component" value="Chromosome XVII"/>
</dbReference>
<evidence type="ECO:0000256" key="10">
    <source>
        <dbReference type="RuleBase" id="RU369099"/>
    </source>
</evidence>
<dbReference type="PROSITE" id="PS51914">
    <property type="entry name" value="MRH"/>
    <property type="match status" value="1"/>
</dbReference>
<dbReference type="GO" id="GO:0030246">
    <property type="term" value="F:carbohydrate binding"/>
    <property type="evidence" value="ECO:0007669"/>
    <property type="project" value="UniProtKB-UniRule"/>
</dbReference>
<reference evidence="13" key="3">
    <citation type="submission" date="2025-09" db="UniProtKB">
        <authorList>
            <consortium name="Ensembl"/>
        </authorList>
    </citation>
    <scope>IDENTIFICATION</scope>
</reference>
<dbReference type="InterPro" id="IPR044865">
    <property type="entry name" value="MRH_dom"/>
</dbReference>
<keyword evidence="7" id="KW-0325">Glycoprotein</keyword>
<keyword evidence="4 10" id="KW-0430">Lectin</keyword>
<dbReference type="InterPro" id="IPR045149">
    <property type="entry name" value="OS-9-like"/>
</dbReference>
<evidence type="ECO:0000256" key="6">
    <source>
        <dbReference type="ARBA" id="ARBA00023157"/>
    </source>
</evidence>
<protein>
    <recommendedName>
        <fullName evidence="10">Endoplasmic reticulum lectin</fullName>
    </recommendedName>
</protein>
<feature type="domain" description="MRH" evidence="12">
    <location>
        <begin position="71"/>
        <end position="190"/>
    </location>
</feature>
<evidence type="ECO:0000259" key="12">
    <source>
        <dbReference type="PROSITE" id="PS51914"/>
    </source>
</evidence>
<evidence type="ECO:0000256" key="9">
    <source>
        <dbReference type="ARBA" id="ARBA00066177"/>
    </source>
</evidence>